<dbReference type="Proteomes" id="UP001595075">
    <property type="component" value="Unassembled WGS sequence"/>
</dbReference>
<keyword evidence="5" id="KW-0560">Oxidoreductase</keyword>
<evidence type="ECO:0000313" key="9">
    <source>
        <dbReference type="EMBL" id="KAL2067505.1"/>
    </source>
</evidence>
<reference evidence="9 10" key="1">
    <citation type="journal article" date="2024" name="Commun. Biol.">
        <title>Comparative genomic analysis of thermophilic fungi reveals convergent evolutionary adaptations and gene losses.</title>
        <authorList>
            <person name="Steindorff A.S."/>
            <person name="Aguilar-Pontes M.V."/>
            <person name="Robinson A.J."/>
            <person name="Andreopoulos B."/>
            <person name="LaButti K."/>
            <person name="Kuo A."/>
            <person name="Mondo S."/>
            <person name="Riley R."/>
            <person name="Otillar R."/>
            <person name="Haridas S."/>
            <person name="Lipzen A."/>
            <person name="Grimwood J."/>
            <person name="Schmutz J."/>
            <person name="Clum A."/>
            <person name="Reid I.D."/>
            <person name="Moisan M.C."/>
            <person name="Butler G."/>
            <person name="Nguyen T.T.M."/>
            <person name="Dewar K."/>
            <person name="Conant G."/>
            <person name="Drula E."/>
            <person name="Henrissat B."/>
            <person name="Hansel C."/>
            <person name="Singer S."/>
            <person name="Hutchinson M.I."/>
            <person name="de Vries R.P."/>
            <person name="Natvig D.O."/>
            <person name="Powell A.J."/>
            <person name="Tsang A."/>
            <person name="Grigoriev I.V."/>
        </authorList>
    </citation>
    <scope>NUCLEOTIDE SEQUENCE [LARGE SCALE GENOMIC DNA]</scope>
    <source>
        <strain evidence="9 10">CBS 494.80</strain>
    </source>
</reference>
<protein>
    <recommendedName>
        <fullName evidence="11">Cytochrome P450</fullName>
    </recommendedName>
</protein>
<dbReference type="EMBL" id="JAZHXI010000010">
    <property type="protein sequence ID" value="KAL2067505.1"/>
    <property type="molecule type" value="Genomic_DNA"/>
</dbReference>
<dbReference type="Gene3D" id="1.10.630.10">
    <property type="entry name" value="Cytochrome P450"/>
    <property type="match status" value="1"/>
</dbReference>
<keyword evidence="10" id="KW-1185">Reference proteome</keyword>
<keyword evidence="8" id="KW-0812">Transmembrane</keyword>
<evidence type="ECO:0000256" key="8">
    <source>
        <dbReference type="SAM" id="Phobius"/>
    </source>
</evidence>
<keyword evidence="7" id="KW-0503">Monooxygenase</keyword>
<evidence type="ECO:0000256" key="5">
    <source>
        <dbReference type="ARBA" id="ARBA00023002"/>
    </source>
</evidence>
<evidence type="ECO:0000256" key="4">
    <source>
        <dbReference type="ARBA" id="ARBA00022723"/>
    </source>
</evidence>
<keyword evidence="8" id="KW-1133">Transmembrane helix</keyword>
<evidence type="ECO:0000256" key="7">
    <source>
        <dbReference type="ARBA" id="ARBA00023033"/>
    </source>
</evidence>
<dbReference type="PRINTS" id="PR00465">
    <property type="entry name" value="EP450IV"/>
</dbReference>
<dbReference type="PANTHER" id="PTHR46206">
    <property type="entry name" value="CYTOCHROME P450"/>
    <property type="match status" value="1"/>
</dbReference>
<proteinExistence type="inferred from homology"/>
<keyword evidence="4" id="KW-0479">Metal-binding</keyword>
<comment type="caution">
    <text evidence="9">The sequence shown here is derived from an EMBL/GenBank/DDBJ whole genome shotgun (WGS) entry which is preliminary data.</text>
</comment>
<evidence type="ECO:0000256" key="6">
    <source>
        <dbReference type="ARBA" id="ARBA00023004"/>
    </source>
</evidence>
<dbReference type="InterPro" id="IPR002403">
    <property type="entry name" value="Cyt_P450_E_grp-IV"/>
</dbReference>
<feature type="transmembrane region" description="Helical" evidence="8">
    <location>
        <begin position="9"/>
        <end position="25"/>
    </location>
</feature>
<dbReference type="CDD" id="cd11041">
    <property type="entry name" value="CYP503A1-like"/>
    <property type="match status" value="1"/>
</dbReference>
<evidence type="ECO:0008006" key="11">
    <source>
        <dbReference type="Google" id="ProtNLM"/>
    </source>
</evidence>
<accession>A0ABR4CC48</accession>
<name>A0ABR4CC48_9HELO</name>
<evidence type="ECO:0000313" key="10">
    <source>
        <dbReference type="Proteomes" id="UP001595075"/>
    </source>
</evidence>
<evidence type="ECO:0000256" key="3">
    <source>
        <dbReference type="ARBA" id="ARBA00022617"/>
    </source>
</evidence>
<evidence type="ECO:0000256" key="2">
    <source>
        <dbReference type="ARBA" id="ARBA00010617"/>
    </source>
</evidence>
<comment type="cofactor">
    <cofactor evidence="1">
        <name>heme</name>
        <dbReference type="ChEBI" id="CHEBI:30413"/>
    </cofactor>
</comment>
<evidence type="ECO:0000256" key="1">
    <source>
        <dbReference type="ARBA" id="ARBA00001971"/>
    </source>
</evidence>
<keyword evidence="3" id="KW-0349">Heme</keyword>
<sequence length="490" mass="55055">MSEASLKPLVYAILFVSSSIAYYFYTNYQEKLSFPVINAYPNDYRRKKAFARYEQGARELIASGFAKFKGPFTLLTPGSPKLILPASLADWVKANKDLDHPELVKDDFMSGLPGFEAQTAIHNADRIVVNTIKAKLSKNEASLPTLSKNVSDALQKLWGDEETWHDIDWYNGTTGVISQAASSIFAGPDLSRNPEWQEITIKYVMDYFTAVVQLQKWPKSLRPLAHYFNPQSRACKLGINRVREMLVAEEAKRESAKKSGVIYNDAIEWTKAAAGDKPIDQGAIQLGLAVAALFTTSEALRQIILDLCKNQDIVPALREEVQQAIAESGWTMNALFKMKLLDSVMKESQRTLPALVGLERKALRDTVLPDGTKIPRGSHIAIDSSPMWSPEIYANPERFDGHRYLKLREATGAPTYVFTASSSDHNTFGMGRFMCPGRFFADTELKLCLAHILLDFDFRLREGSVPNKIISGFYPMVDPFVKLEVRRVHR</sequence>
<comment type="similarity">
    <text evidence="2">Belongs to the cytochrome P450 family.</text>
</comment>
<keyword evidence="8" id="KW-0472">Membrane</keyword>
<dbReference type="Pfam" id="PF00067">
    <property type="entry name" value="p450"/>
    <property type="match status" value="1"/>
</dbReference>
<organism evidence="9 10">
    <name type="scientific">Oculimacula yallundae</name>
    <dbReference type="NCBI Taxonomy" id="86028"/>
    <lineage>
        <taxon>Eukaryota</taxon>
        <taxon>Fungi</taxon>
        <taxon>Dikarya</taxon>
        <taxon>Ascomycota</taxon>
        <taxon>Pezizomycotina</taxon>
        <taxon>Leotiomycetes</taxon>
        <taxon>Helotiales</taxon>
        <taxon>Ploettnerulaceae</taxon>
        <taxon>Oculimacula</taxon>
    </lineage>
</organism>
<gene>
    <name evidence="9" type="ORF">VTL71DRAFT_1930</name>
</gene>
<dbReference type="SUPFAM" id="SSF48264">
    <property type="entry name" value="Cytochrome P450"/>
    <property type="match status" value="1"/>
</dbReference>
<dbReference type="InterPro" id="IPR001128">
    <property type="entry name" value="Cyt_P450"/>
</dbReference>
<dbReference type="PANTHER" id="PTHR46206:SF2">
    <property type="entry name" value="CYTOCHROME P450 MONOOXYGENASE AUSG-RELATED"/>
    <property type="match status" value="1"/>
</dbReference>
<dbReference type="InterPro" id="IPR036396">
    <property type="entry name" value="Cyt_P450_sf"/>
</dbReference>
<keyword evidence="6" id="KW-0408">Iron</keyword>